<dbReference type="Proteomes" id="UP000319383">
    <property type="component" value="Chromosome"/>
</dbReference>
<dbReference type="Gene3D" id="3.30.1390.10">
    <property type="match status" value="2"/>
</dbReference>
<keyword evidence="2" id="KW-1185">Reference proteome</keyword>
<dbReference type="RefSeq" id="WP_145376333.1">
    <property type="nucleotide sequence ID" value="NZ_CP036276.1"/>
</dbReference>
<dbReference type="KEGG" id="sdyn:Mal52_25140"/>
<reference evidence="1 2" key="1">
    <citation type="submission" date="2019-02" db="EMBL/GenBank/DDBJ databases">
        <title>Deep-cultivation of Planctomycetes and their phenomic and genomic characterization uncovers novel biology.</title>
        <authorList>
            <person name="Wiegand S."/>
            <person name="Jogler M."/>
            <person name="Boedeker C."/>
            <person name="Pinto D."/>
            <person name="Vollmers J."/>
            <person name="Rivas-Marin E."/>
            <person name="Kohn T."/>
            <person name="Peeters S.H."/>
            <person name="Heuer A."/>
            <person name="Rast P."/>
            <person name="Oberbeckmann S."/>
            <person name="Bunk B."/>
            <person name="Jeske O."/>
            <person name="Meyerdierks A."/>
            <person name="Storesund J.E."/>
            <person name="Kallscheuer N."/>
            <person name="Luecker S."/>
            <person name="Lage O.M."/>
            <person name="Pohl T."/>
            <person name="Merkel B.J."/>
            <person name="Hornburger P."/>
            <person name="Mueller R.-W."/>
            <person name="Bruemmer F."/>
            <person name="Labrenz M."/>
            <person name="Spormann A.M."/>
            <person name="Op den Camp H."/>
            <person name="Overmann J."/>
            <person name="Amann R."/>
            <person name="Jetten M.S.M."/>
            <person name="Mascher T."/>
            <person name="Medema M.H."/>
            <person name="Devos D.P."/>
            <person name="Kaster A.-K."/>
            <person name="Ovreas L."/>
            <person name="Rohde M."/>
            <person name="Galperin M.Y."/>
            <person name="Jogler C."/>
        </authorList>
    </citation>
    <scope>NUCLEOTIDE SEQUENCE [LARGE SCALE GENOMIC DNA]</scope>
    <source>
        <strain evidence="1 2">Mal52</strain>
    </source>
</reference>
<sequence length="167" mass="17654">MTKCSICEHANPPLARECESCGMQLTLDSDAAAADGRIQDRVHQLVAEGNKIEAIKLYREQTGCGLVEAKNAVEALLRGETPPPVAPRPQISSSIDQDIVALLHEGRKIEAIKLYIDQVGGGLRDAKLAVDTLAREHGIEAAGKSGGCLSLLILGLTLTATAGYLLT</sequence>
<evidence type="ECO:0000313" key="1">
    <source>
        <dbReference type="EMBL" id="QDU44036.1"/>
    </source>
</evidence>
<accession>A0A517ZNI8</accession>
<name>A0A517ZNI8_9PLAN</name>
<gene>
    <name evidence="1" type="ORF">Mal52_25140</name>
</gene>
<evidence type="ECO:0008006" key="3">
    <source>
        <dbReference type="Google" id="ProtNLM"/>
    </source>
</evidence>
<dbReference type="EMBL" id="CP036276">
    <property type="protein sequence ID" value="QDU44036.1"/>
    <property type="molecule type" value="Genomic_DNA"/>
</dbReference>
<proteinExistence type="predicted"/>
<evidence type="ECO:0000313" key="2">
    <source>
        <dbReference type="Proteomes" id="UP000319383"/>
    </source>
</evidence>
<dbReference type="AlphaFoldDB" id="A0A517ZNI8"/>
<protein>
    <recommendedName>
        <fullName evidence="3">50S ribosomal protein L7/L12</fullName>
    </recommendedName>
</protein>
<dbReference type="InterPro" id="IPR014719">
    <property type="entry name" value="Ribosomal_bL12_C/ClpS-like"/>
</dbReference>
<organism evidence="1 2">
    <name type="scientific">Symmachiella dynata</name>
    <dbReference type="NCBI Taxonomy" id="2527995"/>
    <lineage>
        <taxon>Bacteria</taxon>
        <taxon>Pseudomonadati</taxon>
        <taxon>Planctomycetota</taxon>
        <taxon>Planctomycetia</taxon>
        <taxon>Planctomycetales</taxon>
        <taxon>Planctomycetaceae</taxon>
        <taxon>Symmachiella</taxon>
    </lineage>
</organism>